<dbReference type="Proteomes" id="UP000828048">
    <property type="component" value="Chromosome 8"/>
</dbReference>
<dbReference type="EMBL" id="CM037158">
    <property type="protein sequence ID" value="KAH7852719.1"/>
    <property type="molecule type" value="Genomic_DNA"/>
</dbReference>
<protein>
    <submittedName>
        <fullName evidence="1">Uncharacterized protein</fullName>
    </submittedName>
</protein>
<keyword evidence="2" id="KW-1185">Reference proteome</keyword>
<organism evidence="1 2">
    <name type="scientific">Vaccinium darrowii</name>
    <dbReference type="NCBI Taxonomy" id="229202"/>
    <lineage>
        <taxon>Eukaryota</taxon>
        <taxon>Viridiplantae</taxon>
        <taxon>Streptophyta</taxon>
        <taxon>Embryophyta</taxon>
        <taxon>Tracheophyta</taxon>
        <taxon>Spermatophyta</taxon>
        <taxon>Magnoliopsida</taxon>
        <taxon>eudicotyledons</taxon>
        <taxon>Gunneridae</taxon>
        <taxon>Pentapetalae</taxon>
        <taxon>asterids</taxon>
        <taxon>Ericales</taxon>
        <taxon>Ericaceae</taxon>
        <taxon>Vaccinioideae</taxon>
        <taxon>Vaccinieae</taxon>
        <taxon>Vaccinium</taxon>
    </lineage>
</organism>
<gene>
    <name evidence="1" type="ORF">Vadar_028304</name>
</gene>
<reference evidence="1 2" key="1">
    <citation type="journal article" date="2021" name="Hortic Res">
        <title>High-quality reference genome and annotation aids understanding of berry development for evergreen blueberry (Vaccinium darrowii).</title>
        <authorList>
            <person name="Yu J."/>
            <person name="Hulse-Kemp A.M."/>
            <person name="Babiker E."/>
            <person name="Staton M."/>
        </authorList>
    </citation>
    <scope>NUCLEOTIDE SEQUENCE [LARGE SCALE GENOMIC DNA]</scope>
    <source>
        <strain evidence="2">cv. NJ 8807/NJ 8810</strain>
        <tissue evidence="1">Young leaf</tissue>
    </source>
</reference>
<sequence>MRHQYTTDVPLFSSGLPSLTRPELGIELVKIRMTLKGIEKPGDKSASSSSLASVDKLRLACKSFISSVSRKLGQWYPFLRGDRVSTL</sequence>
<evidence type="ECO:0000313" key="2">
    <source>
        <dbReference type="Proteomes" id="UP000828048"/>
    </source>
</evidence>
<name>A0ACB7YHV4_9ERIC</name>
<proteinExistence type="predicted"/>
<accession>A0ACB7YHV4</accession>
<comment type="caution">
    <text evidence="1">The sequence shown here is derived from an EMBL/GenBank/DDBJ whole genome shotgun (WGS) entry which is preliminary data.</text>
</comment>
<evidence type="ECO:0000313" key="1">
    <source>
        <dbReference type="EMBL" id="KAH7852719.1"/>
    </source>
</evidence>